<protein>
    <submittedName>
        <fullName evidence="7">TetR family transcriptional regulator</fullName>
    </submittedName>
    <submittedName>
        <fullName evidence="6">TetR/AcrR family transcriptional regulator</fullName>
    </submittedName>
</protein>
<reference evidence="7 9" key="1">
    <citation type="journal article" date="2019" name="Nat. Med.">
        <title>A library of human gut bacterial isolates paired with longitudinal multiomics data enables mechanistic microbiome research.</title>
        <authorList>
            <person name="Poyet M."/>
            <person name="Groussin M."/>
            <person name="Gibbons S.M."/>
            <person name="Avila-Pacheco J."/>
            <person name="Jiang X."/>
            <person name="Kearney S.M."/>
            <person name="Perrotta A.R."/>
            <person name="Berdy B."/>
            <person name="Zhao S."/>
            <person name="Lieberman T.D."/>
            <person name="Swanson P.K."/>
            <person name="Smith M."/>
            <person name="Roesemann S."/>
            <person name="Alexander J.E."/>
            <person name="Rich S.A."/>
            <person name="Livny J."/>
            <person name="Vlamakis H."/>
            <person name="Clish C."/>
            <person name="Bullock K."/>
            <person name="Deik A."/>
            <person name="Scott J."/>
            <person name="Pierce K.A."/>
            <person name="Xavier R.J."/>
            <person name="Alm E.J."/>
        </authorList>
    </citation>
    <scope>NUCLEOTIDE SEQUENCE [LARGE SCALE GENOMIC DNA]</scope>
    <source>
        <strain evidence="7 9">BIOML-A7</strain>
    </source>
</reference>
<evidence type="ECO:0000256" key="4">
    <source>
        <dbReference type="PROSITE-ProRule" id="PRU00335"/>
    </source>
</evidence>
<dbReference type="AlphaFoldDB" id="A0A6I3QWH5"/>
<dbReference type="Gene3D" id="1.10.357.10">
    <property type="entry name" value="Tetracycline Repressor, domain 2"/>
    <property type="match status" value="1"/>
</dbReference>
<feature type="domain" description="HTH tetR-type" evidence="5">
    <location>
        <begin position="41"/>
        <end position="102"/>
    </location>
</feature>
<dbReference type="Proteomes" id="UP000449193">
    <property type="component" value="Unassembled WGS sequence"/>
</dbReference>
<evidence type="ECO:0000256" key="3">
    <source>
        <dbReference type="ARBA" id="ARBA00023163"/>
    </source>
</evidence>
<gene>
    <name evidence="6" type="ORF">FYJ76_05625</name>
    <name evidence="7" type="ORF">GMD52_07485</name>
</gene>
<keyword evidence="2 4" id="KW-0238">DNA-binding</keyword>
<dbReference type="Proteomes" id="UP000431913">
    <property type="component" value="Unassembled WGS sequence"/>
</dbReference>
<keyword evidence="3" id="KW-0804">Transcription</keyword>
<accession>A0A6I3QWH5</accession>
<dbReference type="GO" id="GO:0003700">
    <property type="term" value="F:DNA-binding transcription factor activity"/>
    <property type="evidence" value="ECO:0007669"/>
    <property type="project" value="TreeGrafter"/>
</dbReference>
<dbReference type="SUPFAM" id="SSF46689">
    <property type="entry name" value="Homeodomain-like"/>
    <property type="match status" value="1"/>
</dbReference>
<dbReference type="PROSITE" id="PS50977">
    <property type="entry name" value="HTH_TETR_2"/>
    <property type="match status" value="1"/>
</dbReference>
<dbReference type="Pfam" id="PF00440">
    <property type="entry name" value="TetR_N"/>
    <property type="match status" value="1"/>
</dbReference>
<evidence type="ECO:0000256" key="1">
    <source>
        <dbReference type="ARBA" id="ARBA00023015"/>
    </source>
</evidence>
<dbReference type="InterPro" id="IPR036271">
    <property type="entry name" value="Tet_transcr_reg_TetR-rel_C_sf"/>
</dbReference>
<dbReference type="InterPro" id="IPR009057">
    <property type="entry name" value="Homeodomain-like_sf"/>
</dbReference>
<proteinExistence type="predicted"/>
<evidence type="ECO:0000313" key="7">
    <source>
        <dbReference type="EMBL" id="MTS51381.1"/>
    </source>
</evidence>
<dbReference type="EMBL" id="VUNJ01000004">
    <property type="protein sequence ID" value="MST91421.1"/>
    <property type="molecule type" value="Genomic_DNA"/>
</dbReference>
<sequence>MISSAKSRCMTRNWTMRRQTRRRNCRSPRQAEEGFVMAKNAEKETALYEAVFRLLARGEKMYSVTVQQIAEEAGIGKGTVYEYFTSREEIISKAMAYRLRGEADALSERVDKAEGFEQKLDTLLCFARDSVQAQASGMKVLFASARTLESPEAVCRHIGDAQVVEQLRAMIARIVESGVREGLLRQPPSEAYALMALAGAVFGYANLQHILPGQDDAALREDARQMVRRALS</sequence>
<dbReference type="SUPFAM" id="SSF48498">
    <property type="entry name" value="Tetracyclin repressor-like, C-terminal domain"/>
    <property type="match status" value="1"/>
</dbReference>
<evidence type="ECO:0000313" key="6">
    <source>
        <dbReference type="EMBL" id="MST91421.1"/>
    </source>
</evidence>
<dbReference type="PANTHER" id="PTHR30055">
    <property type="entry name" value="HTH-TYPE TRANSCRIPTIONAL REGULATOR RUTR"/>
    <property type="match status" value="1"/>
</dbReference>
<name>A0A6I3QWH5_9FIRM</name>
<comment type="caution">
    <text evidence="7">The sequence shown here is derived from an EMBL/GenBank/DDBJ whole genome shotgun (WGS) entry which is preliminary data.</text>
</comment>
<evidence type="ECO:0000313" key="8">
    <source>
        <dbReference type="Proteomes" id="UP000431913"/>
    </source>
</evidence>
<reference evidence="6 8" key="2">
    <citation type="submission" date="2019-08" db="EMBL/GenBank/DDBJ databases">
        <title>In-depth cultivation of the pig gut microbiome towards novel bacterial diversity and tailored functional studies.</title>
        <authorList>
            <person name="Wylensek D."/>
            <person name="Hitch T.C.A."/>
            <person name="Clavel T."/>
        </authorList>
    </citation>
    <scope>NUCLEOTIDE SEQUENCE [LARGE SCALE GENOMIC DNA]</scope>
    <source>
        <strain evidence="6 8">WCA3-601-WT-6J</strain>
    </source>
</reference>
<organism evidence="7 9">
    <name type="scientific">Ruthenibacterium lactatiformans</name>
    <dbReference type="NCBI Taxonomy" id="1550024"/>
    <lineage>
        <taxon>Bacteria</taxon>
        <taxon>Bacillati</taxon>
        <taxon>Bacillota</taxon>
        <taxon>Clostridia</taxon>
        <taxon>Eubacteriales</taxon>
        <taxon>Oscillospiraceae</taxon>
        <taxon>Ruthenibacterium</taxon>
    </lineage>
</organism>
<evidence type="ECO:0000259" key="5">
    <source>
        <dbReference type="PROSITE" id="PS50977"/>
    </source>
</evidence>
<evidence type="ECO:0000313" key="9">
    <source>
        <dbReference type="Proteomes" id="UP000449193"/>
    </source>
</evidence>
<dbReference type="InterPro" id="IPR050109">
    <property type="entry name" value="HTH-type_TetR-like_transc_reg"/>
</dbReference>
<evidence type="ECO:0000256" key="2">
    <source>
        <dbReference type="ARBA" id="ARBA00023125"/>
    </source>
</evidence>
<dbReference type="GO" id="GO:0000976">
    <property type="term" value="F:transcription cis-regulatory region binding"/>
    <property type="evidence" value="ECO:0007669"/>
    <property type="project" value="TreeGrafter"/>
</dbReference>
<dbReference type="PANTHER" id="PTHR30055:SF234">
    <property type="entry name" value="HTH-TYPE TRANSCRIPTIONAL REGULATOR BETI"/>
    <property type="match status" value="1"/>
</dbReference>
<feature type="DNA-binding region" description="H-T-H motif" evidence="4">
    <location>
        <begin position="65"/>
        <end position="84"/>
    </location>
</feature>
<dbReference type="InterPro" id="IPR001647">
    <property type="entry name" value="HTH_TetR"/>
</dbReference>
<dbReference type="EMBL" id="WMZR01000007">
    <property type="protein sequence ID" value="MTS51381.1"/>
    <property type="molecule type" value="Genomic_DNA"/>
</dbReference>
<keyword evidence="1" id="KW-0805">Transcription regulation</keyword>